<dbReference type="GeneID" id="92956346"/>
<dbReference type="OrthoDB" id="117791at2"/>
<dbReference type="Proteomes" id="UP001565471">
    <property type="component" value="Unassembled WGS sequence"/>
</dbReference>
<dbReference type="Pfam" id="PF17074">
    <property type="entry name" value="Darcynin"/>
    <property type="match status" value="1"/>
</dbReference>
<proteinExistence type="inferred from homology"/>
<evidence type="ECO:0000313" key="5">
    <source>
        <dbReference type="Proteomes" id="UP001565471"/>
    </source>
</evidence>
<reference evidence="2" key="1">
    <citation type="submission" date="2021-02" db="EMBL/GenBank/DDBJ databases">
        <title>Genomic Encyclopedia of Type Strains, Phase IV (KMG-V): Genome sequencing to study the core and pangenomes of soil and plant-associated prokaryotes.</title>
        <authorList>
            <person name="Whitman W."/>
        </authorList>
    </citation>
    <scope>NUCLEOTIDE SEQUENCE</scope>
    <source>
        <strain evidence="2">USDA 406</strain>
    </source>
</reference>
<reference evidence="3 5" key="2">
    <citation type="submission" date="2024-07" db="EMBL/GenBank/DDBJ databases">
        <title>Genomic Encyclopedia of Type Strains, Phase V (KMG-V): Genome sequencing to study the core and pangenomes of soil and plant-associated prokaryotes.</title>
        <authorList>
            <person name="Whitman W."/>
        </authorList>
    </citation>
    <scope>NUCLEOTIDE SEQUENCE [LARGE SCALE GENOMIC DNA]</scope>
    <source>
        <strain evidence="3 5">USDA 415</strain>
    </source>
</reference>
<comment type="caution">
    <text evidence="2">The sequence shown here is derived from an EMBL/GenBank/DDBJ whole genome shotgun (WGS) entry which is preliminary data.</text>
</comment>
<dbReference type="EMBL" id="JAFICZ010000001">
    <property type="protein sequence ID" value="MBP1299169.1"/>
    <property type="molecule type" value="Genomic_DNA"/>
</dbReference>
<comment type="similarity">
    <text evidence="1">Belongs to the darcynin family.</text>
</comment>
<name>A0A1E3ESA9_BRAEL</name>
<keyword evidence="5" id="KW-1185">Reference proteome</keyword>
<dbReference type="Proteomes" id="UP000673383">
    <property type="component" value="Unassembled WGS sequence"/>
</dbReference>
<protein>
    <submittedName>
        <fullName evidence="2">Uncharacterized protein</fullName>
    </submittedName>
</protein>
<evidence type="ECO:0000256" key="1">
    <source>
        <dbReference type="ARBA" id="ARBA00006869"/>
    </source>
</evidence>
<gene>
    <name evidence="3" type="ORF">ABIF29_002037</name>
    <name evidence="2" type="ORF">JOH49_008922</name>
</gene>
<evidence type="ECO:0000313" key="2">
    <source>
        <dbReference type="EMBL" id="MBP1299169.1"/>
    </source>
</evidence>
<organism evidence="2 4">
    <name type="scientific">Bradyrhizobium elkanii</name>
    <dbReference type="NCBI Taxonomy" id="29448"/>
    <lineage>
        <taxon>Bacteria</taxon>
        <taxon>Pseudomonadati</taxon>
        <taxon>Pseudomonadota</taxon>
        <taxon>Alphaproteobacteria</taxon>
        <taxon>Hyphomicrobiales</taxon>
        <taxon>Nitrobacteraceae</taxon>
        <taxon>Bradyrhizobium</taxon>
    </lineage>
</organism>
<dbReference type="AlphaFoldDB" id="A0A1E3ESA9"/>
<dbReference type="RefSeq" id="WP_016846500.1">
    <property type="nucleotide sequence ID" value="NZ_BJNL01000009.1"/>
</dbReference>
<dbReference type="InterPro" id="IPR031409">
    <property type="entry name" value="Darcynin"/>
</dbReference>
<accession>A0A1E3ESA9</accession>
<dbReference type="eggNOG" id="ENOG50334CA">
    <property type="taxonomic scope" value="Bacteria"/>
</dbReference>
<sequence>MVTLQTTSSPVLPEHEDDPHRFHIFVMVKTTRHWLDLKTEQRLAFLHEEVIPLLRRRPELKVRWFEPEAFSTRATDVMICETDDLSAWAWFCDHLRETRFWDHYFEVLDIMPALEGNYLA</sequence>
<evidence type="ECO:0000313" key="3">
    <source>
        <dbReference type="EMBL" id="MEY9315238.1"/>
    </source>
</evidence>
<dbReference type="EMBL" id="JBGBZA010000002">
    <property type="protein sequence ID" value="MEY9315238.1"/>
    <property type="molecule type" value="Genomic_DNA"/>
</dbReference>
<evidence type="ECO:0000313" key="4">
    <source>
        <dbReference type="Proteomes" id="UP000673383"/>
    </source>
</evidence>